<dbReference type="Pfam" id="PF01225">
    <property type="entry name" value="Mur_ligase"/>
    <property type="match status" value="1"/>
</dbReference>
<keyword evidence="2" id="KW-0436">Ligase</keyword>
<feature type="domain" description="Mur ligase N-terminal catalytic" evidence="1">
    <location>
        <begin position="23"/>
        <end position="76"/>
    </location>
</feature>
<evidence type="ECO:0000313" key="2">
    <source>
        <dbReference type="EMBL" id="KTF05585.1"/>
    </source>
</evidence>
<dbReference type="GO" id="GO:0016881">
    <property type="term" value="F:acid-amino acid ligase activity"/>
    <property type="evidence" value="ECO:0007669"/>
    <property type="project" value="InterPro"/>
</dbReference>
<accession>A0A1B6NQ62</accession>
<dbReference type="Gene3D" id="3.40.50.720">
    <property type="entry name" value="NAD(P)-binding Rossmann-like Domain"/>
    <property type="match status" value="1"/>
</dbReference>
<protein>
    <submittedName>
        <fullName evidence="2">UDP-N-acetylmuramate--L-alanine ligase</fullName>
    </submittedName>
</protein>
<dbReference type="InterPro" id="IPR050061">
    <property type="entry name" value="MurCDEF_pg_biosynth"/>
</dbReference>
<gene>
    <name evidence="2" type="ORF">MGSAQ_002925</name>
</gene>
<dbReference type="PANTHER" id="PTHR43445:SF3">
    <property type="entry name" value="UDP-N-ACETYLMURAMATE--L-ALANINE LIGASE"/>
    <property type="match status" value="1"/>
</dbReference>
<reference evidence="2" key="1">
    <citation type="submission" date="2013-11" db="EMBL/GenBank/DDBJ databases">
        <title>Microbial diversity, functional groups and degradation webs in Northern and Southern Mediterranean and Red Sea marine crude oil polluted sites.</title>
        <authorList>
            <person name="Daffonchio D."/>
            <person name="Mapelli F."/>
            <person name="Ferrer M."/>
            <person name="Richter M."/>
            <person name="Cherif A."/>
            <person name="Malkawi H.I."/>
            <person name="Yakimov M.M."/>
            <person name="Abdel-Fattah Y.R."/>
            <person name="Blaghen M."/>
            <person name="Golyshin P.N."/>
            <person name="Kalogerakis N."/>
            <person name="Boon N."/>
            <person name="Magagnini M."/>
            <person name="Fava F."/>
        </authorList>
    </citation>
    <scope>NUCLEOTIDE SEQUENCE</scope>
</reference>
<name>A0A1B6NQ62_9ZZZZ</name>
<dbReference type="AlphaFoldDB" id="A0A1B6NQ62"/>
<dbReference type="InterPro" id="IPR000713">
    <property type="entry name" value="Mur_ligase_N"/>
</dbReference>
<comment type="caution">
    <text evidence="2">The sequence shown here is derived from an EMBL/GenBank/DDBJ whole genome shotgun (WGS) entry which is preliminary data.</text>
</comment>
<feature type="non-terminal residue" evidence="2">
    <location>
        <position position="76"/>
    </location>
</feature>
<dbReference type="SUPFAM" id="SSF51984">
    <property type="entry name" value="MurCD N-terminal domain"/>
    <property type="match status" value="1"/>
</dbReference>
<dbReference type="EMBL" id="AYSL01001694">
    <property type="protein sequence ID" value="KTF05585.1"/>
    <property type="molecule type" value="Genomic_DNA"/>
</dbReference>
<evidence type="ECO:0000259" key="1">
    <source>
        <dbReference type="Pfam" id="PF01225"/>
    </source>
</evidence>
<proteinExistence type="predicted"/>
<dbReference type="PANTHER" id="PTHR43445">
    <property type="entry name" value="UDP-N-ACETYLMURAMATE--L-ALANINE LIGASE-RELATED"/>
    <property type="match status" value="1"/>
</dbReference>
<organism evidence="2">
    <name type="scientific">marine sediment metagenome</name>
    <dbReference type="NCBI Taxonomy" id="412755"/>
    <lineage>
        <taxon>unclassified sequences</taxon>
        <taxon>metagenomes</taxon>
        <taxon>ecological metagenomes</taxon>
    </lineage>
</organism>
<sequence length="76" mass="8248">MSTSAKALPKRLIEIPEMRRIQHLHFIGIGGSGMCGIAEVMNNQGYQVSGSDIAESLVTKRLQQIGIKISIGHDSK</sequence>